<accession>A0A2G5UFJ1</accession>
<evidence type="ECO:0000313" key="7">
    <source>
        <dbReference type="EMBL" id="PIC38320.1"/>
    </source>
</evidence>
<evidence type="ECO:0000256" key="5">
    <source>
        <dbReference type="SAM" id="MobiDB-lite"/>
    </source>
</evidence>
<dbReference type="EMBL" id="PDUG01000003">
    <property type="protein sequence ID" value="PIC38320.1"/>
    <property type="molecule type" value="Genomic_DNA"/>
</dbReference>
<evidence type="ECO:0000259" key="6">
    <source>
        <dbReference type="PROSITE" id="PS51747"/>
    </source>
</evidence>
<dbReference type="InterPro" id="IPR016193">
    <property type="entry name" value="Cytidine_deaminase-like"/>
</dbReference>
<dbReference type="OrthoDB" id="5808941at2759"/>
<keyword evidence="8" id="KW-1185">Reference proteome</keyword>
<dbReference type="InterPro" id="IPR015517">
    <property type="entry name" value="dCMP_deaminase-rel"/>
</dbReference>
<dbReference type="GO" id="GO:0004132">
    <property type="term" value="F:dCMP deaminase activity"/>
    <property type="evidence" value="ECO:0007669"/>
    <property type="project" value="TreeGrafter"/>
</dbReference>
<evidence type="ECO:0000256" key="2">
    <source>
        <dbReference type="ARBA" id="ARBA00022801"/>
    </source>
</evidence>
<dbReference type="Pfam" id="PF00383">
    <property type="entry name" value="dCMP_cyt_deam_1"/>
    <property type="match status" value="1"/>
</dbReference>
<dbReference type="PANTHER" id="PTHR11086:SF18">
    <property type="entry name" value="DEOXYCYTIDYLATE DEAMINASE"/>
    <property type="match status" value="1"/>
</dbReference>
<dbReference type="EC" id="3.5.4.12" evidence="3"/>
<dbReference type="PROSITE" id="PS51747">
    <property type="entry name" value="CYT_DCMP_DEAMINASES_2"/>
    <property type="match status" value="1"/>
</dbReference>
<gene>
    <name evidence="7" type="primary">Cni-F10E9.7</name>
    <name evidence="7" type="synonym">Cnig_chr_III.g10367</name>
    <name evidence="7" type="ORF">B9Z55_010367</name>
</gene>
<dbReference type="InterPro" id="IPR002125">
    <property type="entry name" value="CMP_dCMP_dom"/>
</dbReference>
<keyword evidence="1" id="KW-0545">Nucleotide biosynthesis</keyword>
<keyword evidence="2" id="KW-0378">Hydrolase</keyword>
<name>A0A2G5UFJ1_9PELO</name>
<feature type="compositionally biased region" description="Low complexity" evidence="5">
    <location>
        <begin position="1"/>
        <end position="23"/>
    </location>
</feature>
<evidence type="ECO:0000256" key="4">
    <source>
        <dbReference type="ARBA" id="ARBA00041763"/>
    </source>
</evidence>
<feature type="region of interest" description="Disordered" evidence="5">
    <location>
        <begin position="1"/>
        <end position="26"/>
    </location>
</feature>
<protein>
    <recommendedName>
        <fullName evidence="4">dCMP deaminase</fullName>
        <ecNumber evidence="3">3.5.4.12</ecNumber>
    </recommendedName>
    <alternativeName>
        <fullName evidence="4">dCMP deaminase</fullName>
    </alternativeName>
</protein>
<dbReference type="AlphaFoldDB" id="A0A2G5UFJ1"/>
<dbReference type="Gene3D" id="3.40.140.10">
    <property type="entry name" value="Cytidine Deaminase, domain 2"/>
    <property type="match status" value="1"/>
</dbReference>
<sequence>MTTIESKSSTTASCSSESYSTKSPIPLGPTGKRLDYITWHQHHMYMTRMLSEMSTSQEPNGCYIVDEDHYQIISGYSGEVTSKDDYIYSCQCAILSALRKLEKKSISGENFIMYITTFPNCTYCLERILHIKISKIWYWNPIDSAVDDQSIKNLETNGIQCEKYQPTRTISIDFHE</sequence>
<proteinExistence type="predicted"/>
<evidence type="ECO:0000256" key="3">
    <source>
        <dbReference type="ARBA" id="ARBA00038938"/>
    </source>
</evidence>
<reference evidence="8" key="1">
    <citation type="submission" date="2017-10" db="EMBL/GenBank/DDBJ databases">
        <title>Rapid genome shrinkage in a self-fertile nematode reveals novel sperm competition proteins.</title>
        <authorList>
            <person name="Yin D."/>
            <person name="Schwarz E.M."/>
            <person name="Thomas C.G."/>
            <person name="Felde R.L."/>
            <person name="Korf I.F."/>
            <person name="Cutter A.D."/>
            <person name="Schartner C.M."/>
            <person name="Ralston E.J."/>
            <person name="Meyer B.J."/>
            <person name="Haag E.S."/>
        </authorList>
    </citation>
    <scope>NUCLEOTIDE SEQUENCE [LARGE SCALE GENOMIC DNA]</scope>
    <source>
        <strain evidence="8">JU1422</strain>
    </source>
</reference>
<evidence type="ECO:0000256" key="1">
    <source>
        <dbReference type="ARBA" id="ARBA00022727"/>
    </source>
</evidence>
<dbReference type="PANTHER" id="PTHR11086">
    <property type="entry name" value="DEOXYCYTIDYLATE DEAMINASE-RELATED"/>
    <property type="match status" value="1"/>
</dbReference>
<evidence type="ECO:0000313" key="8">
    <source>
        <dbReference type="Proteomes" id="UP000230233"/>
    </source>
</evidence>
<feature type="domain" description="CMP/dCMP-type deaminase" evidence="6">
    <location>
        <begin position="38"/>
        <end position="162"/>
    </location>
</feature>
<dbReference type="SUPFAM" id="SSF53927">
    <property type="entry name" value="Cytidine deaminase-like"/>
    <property type="match status" value="1"/>
</dbReference>
<organism evidence="7 8">
    <name type="scientific">Caenorhabditis nigoni</name>
    <dbReference type="NCBI Taxonomy" id="1611254"/>
    <lineage>
        <taxon>Eukaryota</taxon>
        <taxon>Metazoa</taxon>
        <taxon>Ecdysozoa</taxon>
        <taxon>Nematoda</taxon>
        <taxon>Chromadorea</taxon>
        <taxon>Rhabditida</taxon>
        <taxon>Rhabditina</taxon>
        <taxon>Rhabditomorpha</taxon>
        <taxon>Rhabditoidea</taxon>
        <taxon>Rhabditidae</taxon>
        <taxon>Peloderinae</taxon>
        <taxon>Caenorhabditis</taxon>
    </lineage>
</organism>
<dbReference type="Proteomes" id="UP000230233">
    <property type="component" value="Chromosome III"/>
</dbReference>
<dbReference type="GO" id="GO:0005737">
    <property type="term" value="C:cytoplasm"/>
    <property type="evidence" value="ECO:0007669"/>
    <property type="project" value="TreeGrafter"/>
</dbReference>
<comment type="caution">
    <text evidence="7">The sequence shown here is derived from an EMBL/GenBank/DDBJ whole genome shotgun (WGS) entry which is preliminary data.</text>
</comment>